<dbReference type="Gene3D" id="3.40.630.190">
    <property type="entry name" value="LCP protein"/>
    <property type="match status" value="1"/>
</dbReference>
<proteinExistence type="inferred from homology"/>
<organism evidence="4 5">
    <name type="scientific">Paenibacillus aquistagni</name>
    <dbReference type="NCBI Taxonomy" id="1852522"/>
    <lineage>
        <taxon>Bacteria</taxon>
        <taxon>Bacillati</taxon>
        <taxon>Bacillota</taxon>
        <taxon>Bacilli</taxon>
        <taxon>Bacillales</taxon>
        <taxon>Paenibacillaceae</taxon>
        <taxon>Paenibacillus</taxon>
    </lineage>
</organism>
<dbReference type="PANTHER" id="PTHR33392">
    <property type="entry name" value="POLYISOPRENYL-TEICHOIC ACID--PEPTIDOGLYCAN TEICHOIC ACID TRANSFERASE TAGU"/>
    <property type="match status" value="1"/>
</dbReference>
<keyword evidence="2" id="KW-0812">Transmembrane</keyword>
<keyword evidence="2" id="KW-0472">Membrane</keyword>
<feature type="domain" description="Cell envelope-related transcriptional attenuator" evidence="3">
    <location>
        <begin position="103"/>
        <end position="247"/>
    </location>
</feature>
<sequence length="343" mass="39078">MDYEPTTYPKRALSKKKGLQKKTKIMLSILLAFLLAGSLGFVYKKQISLFLFDTFAAKDIKEKLDESYEAVGHEPDPEEEVSSTEPFSVLLLGVDPRGNERGRSDSMIVAVVRPKDNRLLLVSVPRDTYTEIIGYGTTTKINAAYSYGGAKMSIDTVEHLLQNDIHYYATINFNGLKDVVDAIGGVELPITSVIENKLASHEKLRIEPNKPIYDGKDALSYVRYREDSDENRTERQRIFLRAFMNELFKLKNVSKVPELIDIAGDNFTTNMKSDLILSLAKEFFMKDSLPTITNYMLHGEGFRTDAWYYAIDPEDLTYTQQLIANWLDDDITAQELIRPDLRK</sequence>
<evidence type="ECO:0000313" key="4">
    <source>
        <dbReference type="EMBL" id="SMG36841.1"/>
    </source>
</evidence>
<dbReference type="InterPro" id="IPR050922">
    <property type="entry name" value="LytR/CpsA/Psr_CW_biosynth"/>
</dbReference>
<dbReference type="AlphaFoldDB" id="A0A1X7K773"/>
<dbReference type="InterPro" id="IPR004474">
    <property type="entry name" value="LytR_CpsA_psr"/>
</dbReference>
<comment type="similarity">
    <text evidence="1">Belongs to the LytR/CpsA/Psr (LCP) family.</text>
</comment>
<name>A0A1X7K773_9BACL</name>
<dbReference type="PANTHER" id="PTHR33392:SF6">
    <property type="entry name" value="POLYISOPRENYL-TEICHOIC ACID--PEPTIDOGLYCAN TEICHOIC ACID TRANSFERASE TAGU"/>
    <property type="match status" value="1"/>
</dbReference>
<evidence type="ECO:0000256" key="1">
    <source>
        <dbReference type="ARBA" id="ARBA00006068"/>
    </source>
</evidence>
<protein>
    <submittedName>
        <fullName evidence="4">Transcriptional attenuator, LytR family</fullName>
    </submittedName>
</protein>
<dbReference type="EMBL" id="FXAZ01000002">
    <property type="protein sequence ID" value="SMG36841.1"/>
    <property type="molecule type" value="Genomic_DNA"/>
</dbReference>
<evidence type="ECO:0000313" key="5">
    <source>
        <dbReference type="Proteomes" id="UP000193834"/>
    </source>
</evidence>
<dbReference type="OrthoDB" id="27330at2"/>
<dbReference type="STRING" id="1852522.SAMN06295960_2151"/>
<dbReference type="NCBIfam" id="TIGR00350">
    <property type="entry name" value="lytR_cpsA_psr"/>
    <property type="match status" value="1"/>
</dbReference>
<dbReference type="Proteomes" id="UP000193834">
    <property type="component" value="Unassembled WGS sequence"/>
</dbReference>
<feature type="transmembrane region" description="Helical" evidence="2">
    <location>
        <begin position="25"/>
        <end position="43"/>
    </location>
</feature>
<dbReference type="Pfam" id="PF03816">
    <property type="entry name" value="LytR_cpsA_psr"/>
    <property type="match status" value="1"/>
</dbReference>
<evidence type="ECO:0000256" key="2">
    <source>
        <dbReference type="SAM" id="Phobius"/>
    </source>
</evidence>
<evidence type="ECO:0000259" key="3">
    <source>
        <dbReference type="Pfam" id="PF03816"/>
    </source>
</evidence>
<keyword evidence="5" id="KW-1185">Reference proteome</keyword>
<reference evidence="4 5" key="1">
    <citation type="submission" date="2017-04" db="EMBL/GenBank/DDBJ databases">
        <authorList>
            <person name="Afonso C.L."/>
            <person name="Miller P.J."/>
            <person name="Scott M.A."/>
            <person name="Spackman E."/>
            <person name="Goraichik I."/>
            <person name="Dimitrov K.M."/>
            <person name="Suarez D.L."/>
            <person name="Swayne D.E."/>
        </authorList>
    </citation>
    <scope>NUCLEOTIDE SEQUENCE [LARGE SCALE GENOMIC DNA]</scope>
    <source>
        <strain evidence="4 5">11</strain>
    </source>
</reference>
<gene>
    <name evidence="4" type="ORF">SAMN06295960_2151</name>
</gene>
<keyword evidence="2" id="KW-1133">Transmembrane helix</keyword>
<accession>A0A1X7K773</accession>